<protein>
    <submittedName>
        <fullName evidence="2">Uncharacterized protein</fullName>
    </submittedName>
</protein>
<dbReference type="AlphaFoldDB" id="A0AAE2CQM2"/>
<accession>A0AAE2CQM2</accession>
<name>A0AAE2CQM2_9LAMI</name>
<gene>
    <name evidence="2" type="ORF">Salat_0854400</name>
</gene>
<dbReference type="EMBL" id="JACGWO010000003">
    <property type="protein sequence ID" value="KAK4430925.1"/>
    <property type="molecule type" value="Genomic_DNA"/>
</dbReference>
<reference evidence="2" key="1">
    <citation type="submission" date="2020-06" db="EMBL/GenBank/DDBJ databases">
        <authorList>
            <person name="Li T."/>
            <person name="Hu X."/>
            <person name="Zhang T."/>
            <person name="Song X."/>
            <person name="Zhang H."/>
            <person name="Dai N."/>
            <person name="Sheng W."/>
            <person name="Hou X."/>
            <person name="Wei L."/>
        </authorList>
    </citation>
    <scope>NUCLEOTIDE SEQUENCE</scope>
    <source>
        <strain evidence="2">3651</strain>
        <tissue evidence="2">Leaf</tissue>
    </source>
</reference>
<evidence type="ECO:0000313" key="2">
    <source>
        <dbReference type="EMBL" id="KAK4430925.1"/>
    </source>
</evidence>
<sequence length="173" mass="19346">MQATAFDHNLSLKCSMFYHDKAIADQKICDLHKDLTKTQQREKEALDTKVALEAKIADLEAQFQQFVEEAKIVIADALERGKSEGFSAGGLAGKIEGLSEGRELDVVIQSARFLNDGFDKCISQVDNLKGFAEGFDKSHLDPSLDADFSPIPRKKPRSQSQMNLKFWLVKLQI</sequence>
<keyword evidence="3" id="KW-1185">Reference proteome</keyword>
<reference evidence="2" key="2">
    <citation type="journal article" date="2024" name="Plant">
        <title>Genomic evolution and insights into agronomic trait innovations of Sesamum species.</title>
        <authorList>
            <person name="Miao H."/>
            <person name="Wang L."/>
            <person name="Qu L."/>
            <person name="Liu H."/>
            <person name="Sun Y."/>
            <person name="Le M."/>
            <person name="Wang Q."/>
            <person name="Wei S."/>
            <person name="Zheng Y."/>
            <person name="Lin W."/>
            <person name="Duan Y."/>
            <person name="Cao H."/>
            <person name="Xiong S."/>
            <person name="Wang X."/>
            <person name="Wei L."/>
            <person name="Li C."/>
            <person name="Ma Q."/>
            <person name="Ju M."/>
            <person name="Zhao R."/>
            <person name="Li G."/>
            <person name="Mu C."/>
            <person name="Tian Q."/>
            <person name="Mei H."/>
            <person name="Zhang T."/>
            <person name="Gao T."/>
            <person name="Zhang H."/>
        </authorList>
    </citation>
    <scope>NUCLEOTIDE SEQUENCE</scope>
    <source>
        <strain evidence="2">3651</strain>
    </source>
</reference>
<organism evidence="2 3">
    <name type="scientific">Sesamum alatum</name>
    <dbReference type="NCBI Taxonomy" id="300844"/>
    <lineage>
        <taxon>Eukaryota</taxon>
        <taxon>Viridiplantae</taxon>
        <taxon>Streptophyta</taxon>
        <taxon>Embryophyta</taxon>
        <taxon>Tracheophyta</taxon>
        <taxon>Spermatophyta</taxon>
        <taxon>Magnoliopsida</taxon>
        <taxon>eudicotyledons</taxon>
        <taxon>Gunneridae</taxon>
        <taxon>Pentapetalae</taxon>
        <taxon>asterids</taxon>
        <taxon>lamiids</taxon>
        <taxon>Lamiales</taxon>
        <taxon>Pedaliaceae</taxon>
        <taxon>Sesamum</taxon>
    </lineage>
</organism>
<comment type="caution">
    <text evidence="2">The sequence shown here is derived from an EMBL/GenBank/DDBJ whole genome shotgun (WGS) entry which is preliminary data.</text>
</comment>
<keyword evidence="1" id="KW-0175">Coiled coil</keyword>
<dbReference type="Proteomes" id="UP001293254">
    <property type="component" value="Unassembled WGS sequence"/>
</dbReference>
<proteinExistence type="predicted"/>
<evidence type="ECO:0000256" key="1">
    <source>
        <dbReference type="SAM" id="Coils"/>
    </source>
</evidence>
<feature type="coiled-coil region" evidence="1">
    <location>
        <begin position="42"/>
        <end position="69"/>
    </location>
</feature>
<evidence type="ECO:0000313" key="3">
    <source>
        <dbReference type="Proteomes" id="UP001293254"/>
    </source>
</evidence>